<sequence length="397" mass="45286">MRIRVRTGDSLWYYSQLFALPLQLVLDSNRNLNVSNVQVGQEINIPGFRKLSYTIKKGDTFWGVATKRNIAVDAIQLLNPDKDPNTLQVGEEIFVPSRVTEPIVNSNREYDSTLMSKDLNNMSDIYPFVRYQSIGKSVLGKDIQEIQIGNGPKRVHINGSFHANEWITTAIIMKFVNQFLLSLTNMSSLRGFTTNPFYQEVTLSIVPMVNPDGVDLVLNGPPNIEPYKSDVVEINNGSLDFSNWKANIRGVDLNNQYPAEWEIEKERKEPKALAPRDYPGDAPLTEPEAIAIAELTRQGDYSRVLAFHTQGEEFYWGYEDLEPPYAEVIANEFERVSGYKSVRFIDSHAGYKDWFIQEWRRPGFTIELGEGVNPLPLTQFDEIYEESLGIFLASMYM</sequence>
<keyword evidence="6" id="KW-0862">Zinc</keyword>
<keyword evidence="3" id="KW-0645">Protease</keyword>
<feature type="domain" description="LysM" evidence="9">
    <location>
        <begin position="51"/>
        <end position="95"/>
    </location>
</feature>
<evidence type="ECO:0000259" key="9">
    <source>
        <dbReference type="PROSITE" id="PS51782"/>
    </source>
</evidence>
<feature type="domain" description="LysM" evidence="9">
    <location>
        <begin position="1"/>
        <end position="45"/>
    </location>
</feature>
<dbReference type="InterPro" id="IPR034274">
    <property type="entry name" value="ENP1_M14_CPD"/>
</dbReference>
<reference evidence="11 12" key="1">
    <citation type="submission" date="2020-10" db="EMBL/GenBank/DDBJ databases">
        <title>Bacillus sp. HD4P25, an endophyte from a halophyte.</title>
        <authorList>
            <person name="Sun J.-Q."/>
        </authorList>
    </citation>
    <scope>NUCLEOTIDE SEQUENCE [LARGE SCALE GENOMIC DNA]</scope>
    <source>
        <strain evidence="11 12">YIM 93174</strain>
    </source>
</reference>
<dbReference type="SMART" id="SM00631">
    <property type="entry name" value="Zn_pept"/>
    <property type="match status" value="1"/>
</dbReference>
<dbReference type="Pfam" id="PF01476">
    <property type="entry name" value="LysM"/>
    <property type="match status" value="2"/>
</dbReference>
<evidence type="ECO:0000259" key="10">
    <source>
        <dbReference type="PROSITE" id="PS52035"/>
    </source>
</evidence>
<comment type="cofactor">
    <cofactor evidence="1">
        <name>Zn(2+)</name>
        <dbReference type="ChEBI" id="CHEBI:29105"/>
    </cofactor>
</comment>
<proteinExistence type="inferred from homology"/>
<evidence type="ECO:0000256" key="6">
    <source>
        <dbReference type="ARBA" id="ARBA00022833"/>
    </source>
</evidence>
<keyword evidence="7" id="KW-0482">Metalloprotease</keyword>
<keyword evidence="12" id="KW-1185">Reference proteome</keyword>
<dbReference type="PROSITE" id="PS52035">
    <property type="entry name" value="PEPTIDASE_M14"/>
    <property type="match status" value="1"/>
</dbReference>
<evidence type="ECO:0000256" key="5">
    <source>
        <dbReference type="ARBA" id="ARBA00022801"/>
    </source>
</evidence>
<dbReference type="PANTHER" id="PTHR11705">
    <property type="entry name" value="PROTEASE FAMILY M14 CARBOXYPEPTIDASE A,B"/>
    <property type="match status" value="1"/>
</dbReference>
<dbReference type="CDD" id="cd06229">
    <property type="entry name" value="M14_Endopeptidase_I"/>
    <property type="match status" value="1"/>
</dbReference>
<evidence type="ECO:0000256" key="4">
    <source>
        <dbReference type="ARBA" id="ARBA00022723"/>
    </source>
</evidence>
<dbReference type="Pfam" id="PF00246">
    <property type="entry name" value="Peptidase_M14"/>
    <property type="match status" value="1"/>
</dbReference>
<dbReference type="SMART" id="SM00257">
    <property type="entry name" value="LysM"/>
    <property type="match status" value="2"/>
</dbReference>
<dbReference type="PROSITE" id="PS51782">
    <property type="entry name" value="LYSM"/>
    <property type="match status" value="2"/>
</dbReference>
<gene>
    <name evidence="11" type="ORF">IMZ08_07855</name>
</gene>
<dbReference type="PROSITE" id="PS00132">
    <property type="entry name" value="CARBOXYPEPT_ZN_1"/>
    <property type="match status" value="1"/>
</dbReference>
<keyword evidence="4" id="KW-0479">Metal-binding</keyword>
<evidence type="ECO:0000256" key="3">
    <source>
        <dbReference type="ARBA" id="ARBA00022670"/>
    </source>
</evidence>
<dbReference type="Gene3D" id="3.10.350.10">
    <property type="entry name" value="LysM domain"/>
    <property type="match status" value="2"/>
</dbReference>
<evidence type="ECO:0000256" key="7">
    <source>
        <dbReference type="ARBA" id="ARBA00023049"/>
    </source>
</evidence>
<evidence type="ECO:0000313" key="12">
    <source>
        <dbReference type="Proteomes" id="UP001516662"/>
    </source>
</evidence>
<dbReference type="RefSeq" id="WP_193535436.1">
    <property type="nucleotide sequence ID" value="NZ_JADCLJ010000019.1"/>
</dbReference>
<dbReference type="InterPro" id="IPR057246">
    <property type="entry name" value="CARBOXYPEPT_ZN_1"/>
</dbReference>
<comment type="caution">
    <text evidence="11">The sequence shown here is derived from an EMBL/GenBank/DDBJ whole genome shotgun (WGS) entry which is preliminary data.</text>
</comment>
<dbReference type="Proteomes" id="UP001516662">
    <property type="component" value="Unassembled WGS sequence"/>
</dbReference>
<protein>
    <submittedName>
        <fullName evidence="11">LysM peptidoglycan-binding domain-containing protein</fullName>
    </submittedName>
</protein>
<evidence type="ECO:0000256" key="2">
    <source>
        <dbReference type="ARBA" id="ARBA00005988"/>
    </source>
</evidence>
<accession>A0ABR9QIF3</accession>
<dbReference type="CDD" id="cd00118">
    <property type="entry name" value="LysM"/>
    <property type="match status" value="2"/>
</dbReference>
<dbReference type="InterPro" id="IPR000834">
    <property type="entry name" value="Peptidase_M14"/>
</dbReference>
<dbReference type="InterPro" id="IPR018392">
    <property type="entry name" value="LysM"/>
</dbReference>
<dbReference type="Gene3D" id="3.40.630.10">
    <property type="entry name" value="Zn peptidases"/>
    <property type="match status" value="1"/>
</dbReference>
<dbReference type="EMBL" id="JADCLJ010000019">
    <property type="protein sequence ID" value="MBE4907964.1"/>
    <property type="molecule type" value="Genomic_DNA"/>
</dbReference>
<feature type="domain" description="Peptidase M14" evidence="10">
    <location>
        <begin position="106"/>
        <end position="395"/>
    </location>
</feature>
<dbReference type="PANTHER" id="PTHR11705:SF143">
    <property type="entry name" value="SLL0236 PROTEIN"/>
    <property type="match status" value="1"/>
</dbReference>
<dbReference type="SUPFAM" id="SSF53187">
    <property type="entry name" value="Zn-dependent exopeptidases"/>
    <property type="match status" value="1"/>
</dbReference>
<dbReference type="InterPro" id="IPR036779">
    <property type="entry name" value="LysM_dom_sf"/>
</dbReference>
<evidence type="ECO:0000256" key="1">
    <source>
        <dbReference type="ARBA" id="ARBA00001947"/>
    </source>
</evidence>
<name>A0ABR9QIF3_9BACI</name>
<organism evidence="11 12">
    <name type="scientific">Litchfieldia luteola</name>
    <dbReference type="NCBI Taxonomy" id="682179"/>
    <lineage>
        <taxon>Bacteria</taxon>
        <taxon>Bacillati</taxon>
        <taxon>Bacillota</taxon>
        <taxon>Bacilli</taxon>
        <taxon>Bacillales</taxon>
        <taxon>Bacillaceae</taxon>
        <taxon>Litchfieldia</taxon>
    </lineage>
</organism>
<evidence type="ECO:0000256" key="8">
    <source>
        <dbReference type="PROSITE-ProRule" id="PRU01379"/>
    </source>
</evidence>
<keyword evidence="5" id="KW-0378">Hydrolase</keyword>
<dbReference type="SUPFAM" id="SSF54106">
    <property type="entry name" value="LysM domain"/>
    <property type="match status" value="1"/>
</dbReference>
<comment type="similarity">
    <text evidence="2 8">Belongs to the peptidase M14 family.</text>
</comment>
<evidence type="ECO:0000313" key="11">
    <source>
        <dbReference type="EMBL" id="MBE4907964.1"/>
    </source>
</evidence>
<feature type="active site" description="Proton donor/acceptor" evidence="8">
    <location>
        <position position="367"/>
    </location>
</feature>